<gene>
    <name evidence="1" type="ORF">SAMN04487909_12280</name>
</gene>
<evidence type="ECO:0000313" key="1">
    <source>
        <dbReference type="EMBL" id="SDJ62260.1"/>
    </source>
</evidence>
<name>A0A1G8VAR5_ANEMI</name>
<organism evidence="1 2">
    <name type="scientific">Aneurinibacillus migulanus</name>
    <name type="common">Bacillus migulanus</name>
    <dbReference type="NCBI Taxonomy" id="47500"/>
    <lineage>
        <taxon>Bacteria</taxon>
        <taxon>Bacillati</taxon>
        <taxon>Bacillota</taxon>
        <taxon>Bacilli</taxon>
        <taxon>Bacillales</taxon>
        <taxon>Paenibacillaceae</taxon>
        <taxon>Aneurinibacillus group</taxon>
        <taxon>Aneurinibacillus</taxon>
    </lineage>
</organism>
<evidence type="ECO:0008006" key="3">
    <source>
        <dbReference type="Google" id="ProtNLM"/>
    </source>
</evidence>
<dbReference type="Proteomes" id="UP000182836">
    <property type="component" value="Unassembled WGS sequence"/>
</dbReference>
<sequence length="42" mass="5083">MKELCIYCGEELASWQRNRSYCTMCKEAMEEVYSDDMYDNDK</sequence>
<evidence type="ECO:0000313" key="2">
    <source>
        <dbReference type="Proteomes" id="UP000182836"/>
    </source>
</evidence>
<dbReference type="EMBL" id="FNED01000022">
    <property type="protein sequence ID" value="SDJ62260.1"/>
    <property type="molecule type" value="Genomic_DNA"/>
</dbReference>
<proteinExistence type="predicted"/>
<dbReference type="RefSeq" id="WP_255322300.1">
    <property type="nucleotide sequence ID" value="NZ_BJOA01000220.1"/>
</dbReference>
<dbReference type="GeneID" id="87589749"/>
<accession>A0A1G8VAR5</accession>
<reference evidence="1 2" key="1">
    <citation type="submission" date="2016-10" db="EMBL/GenBank/DDBJ databases">
        <authorList>
            <person name="de Groot N.N."/>
        </authorList>
    </citation>
    <scope>NUCLEOTIDE SEQUENCE [LARGE SCALE GENOMIC DNA]</scope>
    <source>
        <strain evidence="1 2">DSM 2895</strain>
    </source>
</reference>
<dbReference type="AlphaFoldDB" id="A0A1G8VAR5"/>
<protein>
    <recommendedName>
        <fullName evidence="3">YhfH-like protein</fullName>
    </recommendedName>
</protein>